<reference evidence="1" key="1">
    <citation type="submission" date="2023-11" db="EMBL/GenBank/DDBJ databases">
        <authorList>
            <person name="Poullet M."/>
        </authorList>
    </citation>
    <scope>NUCLEOTIDE SEQUENCE</scope>
    <source>
        <strain evidence="1">E1834</strain>
    </source>
</reference>
<gene>
    <name evidence="1" type="ORF">MENTE1834_LOCUS44890</name>
</gene>
<sequence length="91" mass="10156">MVKNCYAPLTIFNFSARTAQKTSNPDILCLCSFSYVPRKLPAEFNGSNHLSNNLIDRTLNELVGPLRKLALKEEEVVALKATIILDPSTYI</sequence>
<protein>
    <submittedName>
        <fullName evidence="1">Uncharacterized protein</fullName>
    </submittedName>
</protein>
<organism evidence="1 2">
    <name type="scientific">Meloidogyne enterolobii</name>
    <name type="common">Root-knot nematode worm</name>
    <name type="synonym">Meloidogyne mayaguensis</name>
    <dbReference type="NCBI Taxonomy" id="390850"/>
    <lineage>
        <taxon>Eukaryota</taxon>
        <taxon>Metazoa</taxon>
        <taxon>Ecdysozoa</taxon>
        <taxon>Nematoda</taxon>
        <taxon>Chromadorea</taxon>
        <taxon>Rhabditida</taxon>
        <taxon>Tylenchina</taxon>
        <taxon>Tylenchomorpha</taxon>
        <taxon>Tylenchoidea</taxon>
        <taxon>Meloidogynidae</taxon>
        <taxon>Meloidogyninae</taxon>
        <taxon>Meloidogyne</taxon>
    </lineage>
</organism>
<comment type="caution">
    <text evidence="1">The sequence shown here is derived from an EMBL/GenBank/DDBJ whole genome shotgun (WGS) entry which is preliminary data.</text>
</comment>
<accession>A0ACB1B0Z1</accession>
<evidence type="ECO:0000313" key="1">
    <source>
        <dbReference type="EMBL" id="CAK5112394.1"/>
    </source>
</evidence>
<evidence type="ECO:0000313" key="2">
    <source>
        <dbReference type="Proteomes" id="UP001497535"/>
    </source>
</evidence>
<name>A0ACB1B0Z1_MELEN</name>
<keyword evidence="2" id="KW-1185">Reference proteome</keyword>
<dbReference type="EMBL" id="CAVMJV010000143">
    <property type="protein sequence ID" value="CAK5112394.1"/>
    <property type="molecule type" value="Genomic_DNA"/>
</dbReference>
<proteinExistence type="predicted"/>
<dbReference type="Proteomes" id="UP001497535">
    <property type="component" value="Unassembled WGS sequence"/>
</dbReference>